<dbReference type="PANTHER" id="PTHR30474">
    <property type="entry name" value="CELL CYCLE PROTEIN"/>
    <property type="match status" value="1"/>
</dbReference>
<dbReference type="GO" id="GO:0032153">
    <property type="term" value="C:cell division site"/>
    <property type="evidence" value="ECO:0007669"/>
    <property type="project" value="TreeGrafter"/>
</dbReference>
<dbReference type="NCBIfam" id="NF037961">
    <property type="entry name" value="RodA_shape"/>
    <property type="match status" value="1"/>
</dbReference>
<dbReference type="GO" id="GO:0071555">
    <property type="term" value="P:cell wall organization"/>
    <property type="evidence" value="ECO:0007669"/>
    <property type="project" value="UniProtKB-KW"/>
</dbReference>
<dbReference type="PANTHER" id="PTHR30474:SF1">
    <property type="entry name" value="PEPTIDOGLYCAN GLYCOSYLTRANSFERASE MRDB"/>
    <property type="match status" value="1"/>
</dbReference>
<keyword evidence="3 6" id="KW-0133">Cell shape</keyword>
<feature type="transmembrane region" description="Helical" evidence="6">
    <location>
        <begin position="145"/>
        <end position="164"/>
    </location>
</feature>
<dbReference type="HAMAP" id="MF_02079">
    <property type="entry name" value="PGT_RodA"/>
    <property type="match status" value="1"/>
</dbReference>
<dbReference type="InterPro" id="IPR001182">
    <property type="entry name" value="FtsW/RodA"/>
</dbReference>
<keyword evidence="6" id="KW-1003">Cell membrane</keyword>
<dbReference type="Pfam" id="PF01098">
    <property type="entry name" value="FTSW_RODA_SPOVE"/>
    <property type="match status" value="2"/>
</dbReference>
<dbReference type="EMBL" id="JPSP01000013">
    <property type="protein sequence ID" value="KFF41150.1"/>
    <property type="molecule type" value="Genomic_DNA"/>
</dbReference>
<evidence type="ECO:0000256" key="1">
    <source>
        <dbReference type="ARBA" id="ARBA00004141"/>
    </source>
</evidence>
<comment type="caution">
    <text evidence="7">The sequence shown here is derived from an EMBL/GenBank/DDBJ whole genome shotgun (WGS) entry which is preliminary data.</text>
</comment>
<keyword evidence="2 6" id="KW-0812">Transmembrane</keyword>
<feature type="transmembrane region" description="Helical" evidence="6">
    <location>
        <begin position="21"/>
        <end position="46"/>
    </location>
</feature>
<feature type="transmembrane region" description="Helical" evidence="6">
    <location>
        <begin position="171"/>
        <end position="188"/>
    </location>
</feature>
<keyword evidence="6" id="KW-0328">Glycosyltransferase</keyword>
<dbReference type="NCBIfam" id="TIGR02210">
    <property type="entry name" value="rodA_shape"/>
    <property type="match status" value="1"/>
</dbReference>
<evidence type="ECO:0000313" key="7">
    <source>
        <dbReference type="EMBL" id="KFF41150.1"/>
    </source>
</evidence>
<feature type="transmembrane region" description="Helical" evidence="6">
    <location>
        <begin position="194"/>
        <end position="218"/>
    </location>
</feature>
<dbReference type="GO" id="GO:0005886">
    <property type="term" value="C:plasma membrane"/>
    <property type="evidence" value="ECO:0007669"/>
    <property type="project" value="UniProtKB-SubCell"/>
</dbReference>
<dbReference type="InterPro" id="IPR011923">
    <property type="entry name" value="RodA/MrdB"/>
</dbReference>
<accession>A0A086CG36</accession>
<dbReference type="UniPathway" id="UPA00219"/>
<comment type="function">
    <text evidence="6">Peptidoglycan polymerase that is essential for cell wall elongation.</text>
</comment>
<evidence type="ECO:0000313" key="8">
    <source>
        <dbReference type="Proteomes" id="UP000028922"/>
    </source>
</evidence>
<dbReference type="EC" id="2.4.99.28" evidence="6"/>
<keyword evidence="5 6" id="KW-0472">Membrane</keyword>
<dbReference type="GO" id="GO:0009252">
    <property type="term" value="P:peptidoglycan biosynthetic process"/>
    <property type="evidence" value="ECO:0007669"/>
    <property type="project" value="UniProtKB-UniRule"/>
</dbReference>
<evidence type="ECO:0000256" key="5">
    <source>
        <dbReference type="ARBA" id="ARBA00023136"/>
    </source>
</evidence>
<dbReference type="GO" id="GO:0008360">
    <property type="term" value="P:regulation of cell shape"/>
    <property type="evidence" value="ECO:0007669"/>
    <property type="project" value="UniProtKB-KW"/>
</dbReference>
<comment type="similarity">
    <text evidence="6">Belongs to the SEDS family. MrdB/RodA subfamily.</text>
</comment>
<keyword evidence="6" id="KW-0961">Cell wall biogenesis/degradation</keyword>
<dbReference type="PATRIC" id="fig|1527444.3.peg.1008"/>
<dbReference type="AlphaFoldDB" id="A0A086CG36"/>
<protein>
    <recommendedName>
        <fullName evidence="6">Peptidoglycan glycosyltransferase RodA</fullName>
        <shortName evidence="6">PGT</shortName>
        <ecNumber evidence="6">2.4.99.28</ecNumber>
    </recommendedName>
    <alternativeName>
        <fullName evidence="6">Cell elongation protein RodA</fullName>
    </alternativeName>
    <alternativeName>
        <fullName evidence="6">Cell wall polymerase</fullName>
    </alternativeName>
    <alternativeName>
        <fullName evidence="6">Peptidoglycan polymerase</fullName>
        <shortName evidence="6">PG polymerase</shortName>
    </alternativeName>
</protein>
<dbReference type="Proteomes" id="UP000028922">
    <property type="component" value="Unassembled WGS sequence"/>
</dbReference>
<dbReference type="GO" id="GO:0008955">
    <property type="term" value="F:peptidoglycan glycosyltransferase activity"/>
    <property type="evidence" value="ECO:0007669"/>
    <property type="project" value="UniProtKB-UniRule"/>
</dbReference>
<comment type="pathway">
    <text evidence="6">Cell wall biogenesis; peptidoglycan biosynthesis.</text>
</comment>
<evidence type="ECO:0000256" key="4">
    <source>
        <dbReference type="ARBA" id="ARBA00022989"/>
    </source>
</evidence>
<gene>
    <name evidence="6" type="primary">rodA</name>
    <name evidence="7" type="ORF">ucyna2_01057</name>
</gene>
<feature type="transmembrane region" description="Helical" evidence="6">
    <location>
        <begin position="360"/>
        <end position="384"/>
    </location>
</feature>
<dbReference type="STRING" id="1527444.ucyna2_01057"/>
<reference evidence="7 8" key="1">
    <citation type="submission" date="2014-08" db="EMBL/GenBank/DDBJ databases">
        <title>Comparative genomics reveals surprising divergence of two closely related strains of uncultivated UCYN-A cyanobacteria.</title>
        <authorList>
            <person name="Bombar D."/>
            <person name="Heller P."/>
            <person name="Sanchez-Baracaldo P."/>
            <person name="Carter B.J."/>
            <person name="Zert J.P."/>
        </authorList>
    </citation>
    <scope>NUCLEOTIDE SEQUENCE [LARGE SCALE GENOMIC DNA]</scope>
</reference>
<dbReference type="eggNOG" id="COG0772">
    <property type="taxonomic scope" value="Bacteria"/>
</dbReference>
<organism evidence="7 8">
    <name type="scientific">Candidatus Atelocyanobacterium thalassa isolate SIO64986</name>
    <dbReference type="NCBI Taxonomy" id="1527444"/>
    <lineage>
        <taxon>Bacteria</taxon>
        <taxon>Bacillati</taxon>
        <taxon>Cyanobacteriota</taxon>
        <taxon>Cyanophyceae</taxon>
        <taxon>Oscillatoriophycideae</taxon>
        <taxon>Chroococcales</taxon>
        <taxon>Aphanothecaceae</taxon>
        <taxon>Candidatus Atelocyanobacterium</taxon>
        <taxon>Candidatus Atelocyanobacterium thalassae</taxon>
    </lineage>
</organism>
<keyword evidence="6" id="KW-0808">Transferase</keyword>
<sequence length="424" mass="47670">MLRSKKYNFQKKNKCFFVPWLSLFFEIDWLLLILVVSLTSLGGLIIKSTELNETSTNCLQHLLLGSVGFIIMLFIARFNYKNLMIWHWLIYFITNISLIAVIILGVTANGAQSWIEIGGFNIQPSEFAKVGLIITLAALLHQNDASKILSVLRVLGITFIPWALIMFQPDLGTGLVFAAITLGMLYWANIHPGWLILLISPIVSAILFNIFFIVWIGWTIIMGIISWFTLPYRFISTIGIISINFAAGKLSNIFWGLLKEYQKDRLTLFLDPEKNPLGGGYQLIQSRIAIGSGELWGRGLFHGTQTQLDFVPEQHTDFIFSVVGEELGFIGSMVVLIIFWLICFRYVLIASQAEENFGSLLAIGVLSMTSFQVIVNICMTVGLAPITGIPLPWLSYGKSALLTNFIALGLVESVFKHKQRKRLY</sequence>
<dbReference type="GO" id="GO:0051301">
    <property type="term" value="P:cell division"/>
    <property type="evidence" value="ECO:0007669"/>
    <property type="project" value="InterPro"/>
</dbReference>
<feature type="transmembrane region" description="Helical" evidence="6">
    <location>
        <begin position="58"/>
        <end position="76"/>
    </location>
</feature>
<comment type="catalytic activity">
    <reaction evidence="6">
        <text>[GlcNAc-(1-&gt;4)-Mur2Ac(oyl-L-Ala-gamma-D-Glu-L-Lys-D-Ala-D-Ala)](n)-di-trans,octa-cis-undecaprenyl diphosphate + beta-D-GlcNAc-(1-&gt;4)-Mur2Ac(oyl-L-Ala-gamma-D-Glu-L-Lys-D-Ala-D-Ala)-di-trans,octa-cis-undecaprenyl diphosphate = [GlcNAc-(1-&gt;4)-Mur2Ac(oyl-L-Ala-gamma-D-Glu-L-Lys-D-Ala-D-Ala)](n+1)-di-trans,octa-cis-undecaprenyl diphosphate + di-trans,octa-cis-undecaprenyl diphosphate + H(+)</text>
        <dbReference type="Rhea" id="RHEA:23708"/>
        <dbReference type="Rhea" id="RHEA-COMP:9602"/>
        <dbReference type="Rhea" id="RHEA-COMP:9603"/>
        <dbReference type="ChEBI" id="CHEBI:15378"/>
        <dbReference type="ChEBI" id="CHEBI:58405"/>
        <dbReference type="ChEBI" id="CHEBI:60033"/>
        <dbReference type="ChEBI" id="CHEBI:78435"/>
        <dbReference type="EC" id="2.4.99.28"/>
    </reaction>
</comment>
<evidence type="ECO:0000256" key="6">
    <source>
        <dbReference type="HAMAP-Rule" id="MF_02079"/>
    </source>
</evidence>
<keyword evidence="4 6" id="KW-1133">Transmembrane helix</keyword>
<evidence type="ECO:0000256" key="2">
    <source>
        <dbReference type="ARBA" id="ARBA00022692"/>
    </source>
</evidence>
<keyword evidence="6" id="KW-0573">Peptidoglycan synthesis</keyword>
<feature type="transmembrane region" description="Helical" evidence="6">
    <location>
        <begin position="327"/>
        <end position="348"/>
    </location>
</feature>
<name>A0A086CG36_9CHRO</name>
<comment type="subcellular location">
    <subcellularLocation>
        <location evidence="6">Cell membrane</location>
        <topology evidence="6">Multi-pass membrane protein</topology>
    </subcellularLocation>
    <subcellularLocation>
        <location evidence="1">Membrane</location>
        <topology evidence="1">Multi-pass membrane protein</topology>
    </subcellularLocation>
</comment>
<feature type="transmembrane region" description="Helical" evidence="6">
    <location>
        <begin position="88"/>
        <end position="108"/>
    </location>
</feature>
<proteinExistence type="inferred from homology"/>
<evidence type="ECO:0000256" key="3">
    <source>
        <dbReference type="ARBA" id="ARBA00022960"/>
    </source>
</evidence>
<feature type="transmembrane region" description="Helical" evidence="6">
    <location>
        <begin position="396"/>
        <end position="415"/>
    </location>
</feature>
<dbReference type="GO" id="GO:0015648">
    <property type="term" value="F:lipid-linked peptidoglycan transporter activity"/>
    <property type="evidence" value="ECO:0007669"/>
    <property type="project" value="TreeGrafter"/>
</dbReference>